<feature type="compositionally biased region" description="Low complexity" evidence="1">
    <location>
        <begin position="68"/>
        <end position="84"/>
    </location>
</feature>
<accession>A0ABN9XCD7</accession>
<gene>
    <name evidence="2" type="ORF">PCOR1329_LOCUS75410</name>
</gene>
<feature type="region of interest" description="Disordered" evidence="1">
    <location>
        <begin position="59"/>
        <end position="152"/>
    </location>
</feature>
<evidence type="ECO:0000313" key="2">
    <source>
        <dbReference type="EMBL" id="CAK0897141.1"/>
    </source>
</evidence>
<name>A0ABN9XCD7_9DINO</name>
<reference evidence="2" key="1">
    <citation type="submission" date="2023-10" db="EMBL/GenBank/DDBJ databases">
        <authorList>
            <person name="Chen Y."/>
            <person name="Shah S."/>
            <person name="Dougan E. K."/>
            <person name="Thang M."/>
            <person name="Chan C."/>
        </authorList>
    </citation>
    <scope>NUCLEOTIDE SEQUENCE [LARGE SCALE GENOMIC DNA]</scope>
</reference>
<dbReference type="EMBL" id="CAUYUJ010020282">
    <property type="protein sequence ID" value="CAK0897141.1"/>
    <property type="molecule type" value="Genomic_DNA"/>
</dbReference>
<evidence type="ECO:0000313" key="3">
    <source>
        <dbReference type="Proteomes" id="UP001189429"/>
    </source>
</evidence>
<dbReference type="Proteomes" id="UP001189429">
    <property type="component" value="Unassembled WGS sequence"/>
</dbReference>
<sequence>QLPEAAAGREKAEERELEATLAAEGLGTCLAGLRALGVRELRDVLHLTVQDLEEAGLTRVQSRQLQRAAGAAPDSAAAPAGAQGPPRPSAPPAQAQPAPSTAADLLRPRDQLLKADQPEQPSTPSPQRRGSSPSGAGPCPPQPAQAAAAPGA</sequence>
<feature type="compositionally biased region" description="Low complexity" evidence="1">
    <location>
        <begin position="92"/>
        <end position="103"/>
    </location>
</feature>
<protein>
    <recommendedName>
        <fullName evidence="4">SAM domain-containing protein</fullName>
    </recommendedName>
</protein>
<proteinExistence type="predicted"/>
<feature type="compositionally biased region" description="Low complexity" evidence="1">
    <location>
        <begin position="120"/>
        <end position="137"/>
    </location>
</feature>
<evidence type="ECO:0000256" key="1">
    <source>
        <dbReference type="SAM" id="MobiDB-lite"/>
    </source>
</evidence>
<comment type="caution">
    <text evidence="2">The sequence shown here is derived from an EMBL/GenBank/DDBJ whole genome shotgun (WGS) entry which is preliminary data.</text>
</comment>
<evidence type="ECO:0008006" key="4">
    <source>
        <dbReference type="Google" id="ProtNLM"/>
    </source>
</evidence>
<feature type="compositionally biased region" description="Basic and acidic residues" evidence="1">
    <location>
        <begin position="106"/>
        <end position="117"/>
    </location>
</feature>
<organism evidence="2 3">
    <name type="scientific">Prorocentrum cordatum</name>
    <dbReference type="NCBI Taxonomy" id="2364126"/>
    <lineage>
        <taxon>Eukaryota</taxon>
        <taxon>Sar</taxon>
        <taxon>Alveolata</taxon>
        <taxon>Dinophyceae</taxon>
        <taxon>Prorocentrales</taxon>
        <taxon>Prorocentraceae</taxon>
        <taxon>Prorocentrum</taxon>
    </lineage>
</organism>
<feature type="non-terminal residue" evidence="2">
    <location>
        <position position="1"/>
    </location>
</feature>
<feature type="non-terminal residue" evidence="2">
    <location>
        <position position="152"/>
    </location>
</feature>
<keyword evidence="3" id="KW-1185">Reference proteome</keyword>